<organism evidence="1">
    <name type="scientific">Lygus hesperus</name>
    <name type="common">Western plant bug</name>
    <dbReference type="NCBI Taxonomy" id="30085"/>
    <lineage>
        <taxon>Eukaryota</taxon>
        <taxon>Metazoa</taxon>
        <taxon>Ecdysozoa</taxon>
        <taxon>Arthropoda</taxon>
        <taxon>Hexapoda</taxon>
        <taxon>Insecta</taxon>
        <taxon>Pterygota</taxon>
        <taxon>Neoptera</taxon>
        <taxon>Paraneoptera</taxon>
        <taxon>Hemiptera</taxon>
        <taxon>Heteroptera</taxon>
        <taxon>Panheteroptera</taxon>
        <taxon>Cimicomorpha</taxon>
        <taxon>Miridae</taxon>
        <taxon>Mirini</taxon>
        <taxon>Lygus</taxon>
    </lineage>
</organism>
<keyword evidence="1" id="KW-0371">Homeobox</keyword>
<dbReference type="EMBL" id="GBRD01017663">
    <property type="protein sequence ID" value="JAG48164.1"/>
    <property type="molecule type" value="Transcribed_RNA"/>
</dbReference>
<dbReference type="GO" id="GO:0003677">
    <property type="term" value="F:DNA binding"/>
    <property type="evidence" value="ECO:0007669"/>
    <property type="project" value="UniProtKB-KW"/>
</dbReference>
<sequence length="256" mass="29574">MPLLPIAEDVQATMMAIDRFNSKRRARCQLAQFYAELSRTDSIRYQFKSQNAYRSVPVKTECSSTVCYEKYHKEDEDRENTAKQDYCKYLLTEPEGSMFCATRVSQLHFMEGMNYYDYENLDDDFNFQAAAKEETETVDENKCAYNLDIILGAPMMCDGTVVGFVVMCHKRTLVFSSMTTIRNFLLTLINSSYLPTIYMDVTGKEHERSFSDPTSDTTFQPLHQQKFKMETLSSTSPLTHPFPLTAIITFAYSLFH</sequence>
<evidence type="ECO:0000313" key="2">
    <source>
        <dbReference type="EMBL" id="JAG48164.1"/>
    </source>
</evidence>
<proteinExistence type="predicted"/>
<keyword evidence="1" id="KW-0238">DNA-binding</keyword>
<protein>
    <submittedName>
        <fullName evidence="1">Prospero homeobox protein 1</fullName>
    </submittedName>
</protein>
<evidence type="ECO:0000313" key="1">
    <source>
        <dbReference type="EMBL" id="JAG21113.1"/>
    </source>
</evidence>
<reference evidence="2" key="3">
    <citation type="submission" date="2014-09" db="EMBL/GenBank/DDBJ databases">
        <authorList>
            <person name="Magalhaes I.L.F."/>
            <person name="Oliveira U."/>
            <person name="Santos F.R."/>
            <person name="Vidigal T.H.D.A."/>
            <person name="Brescovit A.D."/>
            <person name="Santos A.J."/>
        </authorList>
    </citation>
    <scope>NUCLEOTIDE SEQUENCE</scope>
</reference>
<gene>
    <name evidence="1" type="primary">PROX1</name>
    <name evidence="1" type="ORF">CM83_100652</name>
</gene>
<dbReference type="EMBL" id="GBHO01022491">
    <property type="protein sequence ID" value="JAG21113.1"/>
    <property type="molecule type" value="Transcribed_RNA"/>
</dbReference>
<reference evidence="1" key="2">
    <citation type="submission" date="2014-07" db="EMBL/GenBank/DDBJ databases">
        <authorList>
            <person name="Hull J."/>
        </authorList>
    </citation>
    <scope>NUCLEOTIDE SEQUENCE</scope>
</reference>
<reference evidence="1" key="1">
    <citation type="journal article" date="2014" name="PLoS ONE">
        <title>Transcriptome-Based Identification of ABC Transporters in the Western Tarnished Plant Bug Lygus hesperus.</title>
        <authorList>
            <person name="Hull J.J."/>
            <person name="Chaney K."/>
            <person name="Geib S.M."/>
            <person name="Fabrick J.A."/>
            <person name="Brent C.S."/>
            <person name="Walsh D."/>
            <person name="Lavine L.C."/>
        </authorList>
    </citation>
    <scope>NUCLEOTIDE SEQUENCE</scope>
</reference>
<accession>A0A0A9XQN4</accession>
<dbReference type="AlphaFoldDB" id="A0A0A9XQN4"/>
<name>A0A0A9XQN4_LYGHE</name>